<dbReference type="AlphaFoldDB" id="A0ABD2JXT9"/>
<feature type="transmembrane region" description="Helical" evidence="1">
    <location>
        <begin position="85"/>
        <end position="103"/>
    </location>
</feature>
<dbReference type="EMBL" id="JBICCN010000083">
    <property type="protein sequence ID" value="KAL3095447.1"/>
    <property type="molecule type" value="Genomic_DNA"/>
</dbReference>
<proteinExistence type="predicted"/>
<gene>
    <name evidence="2" type="ORF">niasHS_007546</name>
</gene>
<evidence type="ECO:0000313" key="2">
    <source>
        <dbReference type="EMBL" id="KAL3095447.1"/>
    </source>
</evidence>
<dbReference type="Proteomes" id="UP001620645">
    <property type="component" value="Unassembled WGS sequence"/>
</dbReference>
<reference evidence="2 3" key="1">
    <citation type="submission" date="2024-10" db="EMBL/GenBank/DDBJ databases">
        <authorList>
            <person name="Kim D."/>
        </authorList>
    </citation>
    <scope>NUCLEOTIDE SEQUENCE [LARGE SCALE GENOMIC DNA]</scope>
    <source>
        <strain evidence="2">Taebaek</strain>
    </source>
</reference>
<organism evidence="2 3">
    <name type="scientific">Heterodera schachtii</name>
    <name type="common">Sugarbeet cyst nematode worm</name>
    <name type="synonym">Tylenchus schachtii</name>
    <dbReference type="NCBI Taxonomy" id="97005"/>
    <lineage>
        <taxon>Eukaryota</taxon>
        <taxon>Metazoa</taxon>
        <taxon>Ecdysozoa</taxon>
        <taxon>Nematoda</taxon>
        <taxon>Chromadorea</taxon>
        <taxon>Rhabditida</taxon>
        <taxon>Tylenchina</taxon>
        <taxon>Tylenchomorpha</taxon>
        <taxon>Tylenchoidea</taxon>
        <taxon>Heteroderidae</taxon>
        <taxon>Heteroderinae</taxon>
        <taxon>Heterodera</taxon>
    </lineage>
</organism>
<keyword evidence="1" id="KW-0812">Transmembrane</keyword>
<keyword evidence="3" id="KW-1185">Reference proteome</keyword>
<comment type="caution">
    <text evidence="2">The sequence shown here is derived from an EMBL/GenBank/DDBJ whole genome shotgun (WGS) entry which is preliminary data.</text>
</comment>
<name>A0ABD2JXT9_HETSC</name>
<evidence type="ECO:0000256" key="1">
    <source>
        <dbReference type="SAM" id="Phobius"/>
    </source>
</evidence>
<feature type="transmembrane region" description="Helical" evidence="1">
    <location>
        <begin position="115"/>
        <end position="139"/>
    </location>
</feature>
<sequence>MMADDLKRERETAEFLRLIDCDVQNNEQRKLQQAEKDEKAARERKRIEEVLLRYKRSMLLPVTLEETNNLFREFRGEVPKTTKKGLKYGLIVGSAIGLTNALAGPRSIRMISLRFFQTVMISLFFGANVGLAVGLYNGVKANYTKRLRTQ</sequence>
<accession>A0ABD2JXT9</accession>
<keyword evidence="1" id="KW-0472">Membrane</keyword>
<keyword evidence="1" id="KW-1133">Transmembrane helix</keyword>
<evidence type="ECO:0000313" key="3">
    <source>
        <dbReference type="Proteomes" id="UP001620645"/>
    </source>
</evidence>
<protein>
    <submittedName>
        <fullName evidence="2">Uncharacterized protein</fullName>
    </submittedName>
</protein>